<dbReference type="AlphaFoldDB" id="A0A7K6TTN1"/>
<protein>
    <submittedName>
        <fullName evidence="2">CCD81 protein</fullName>
    </submittedName>
</protein>
<reference evidence="2 3" key="1">
    <citation type="submission" date="2019-09" db="EMBL/GenBank/DDBJ databases">
        <title>Bird 10,000 Genomes (B10K) Project - Family phase.</title>
        <authorList>
            <person name="Zhang G."/>
        </authorList>
    </citation>
    <scope>NUCLEOTIDE SEQUENCE [LARGE SCALE GENOMIC DNA]</scope>
    <source>
        <strain evidence="2">B10K-DU-029-76</strain>
        <tissue evidence="2">Heart</tissue>
    </source>
</reference>
<dbReference type="PANTHER" id="PTHR14362:SF2">
    <property type="entry name" value="COILED-COIL DOMAIN-CONTAINING PROTEIN 81"/>
    <property type="match status" value="1"/>
</dbReference>
<dbReference type="Proteomes" id="UP000559068">
    <property type="component" value="Unassembled WGS sequence"/>
</dbReference>
<name>A0A7K6TTN1_9AVES</name>
<dbReference type="GO" id="GO:0005815">
    <property type="term" value="C:microtubule organizing center"/>
    <property type="evidence" value="ECO:0007669"/>
    <property type="project" value="TreeGrafter"/>
</dbReference>
<feature type="non-terminal residue" evidence="2">
    <location>
        <position position="138"/>
    </location>
</feature>
<sequence length="138" mass="15618">QGVLLEGLGTFAVVKEQFHGKDEVYVVRRPIFQLDMEAIYLRGLSFPKVVIPDHISIKTLDYTWLRRATCIPQHVVEACVQETILLYSFQLMSGHHLPFTFKDMGILSCSSGGLCMQFYPDCVTGIEREAGWVALLHT</sequence>
<dbReference type="OrthoDB" id="125906at2759"/>
<dbReference type="PANTHER" id="PTHR14362">
    <property type="entry name" value="COILED-COIL DOMAIN-CONTAINING PROTEIN 81"/>
    <property type="match status" value="1"/>
</dbReference>
<gene>
    <name evidence="2" type="primary">Ccdc81_0</name>
    <name evidence="2" type="ORF">AEGBEN_R01214</name>
</gene>
<proteinExistence type="predicted"/>
<feature type="domain" description="CCDC81 HU" evidence="1">
    <location>
        <begin position="57"/>
        <end position="127"/>
    </location>
</feature>
<evidence type="ECO:0000259" key="1">
    <source>
        <dbReference type="Pfam" id="PF18289"/>
    </source>
</evidence>
<feature type="non-terminal residue" evidence="2">
    <location>
        <position position="1"/>
    </location>
</feature>
<accession>A0A7K6TTN1</accession>
<organism evidence="2 3">
    <name type="scientific">Aegotheles bennettii</name>
    <dbReference type="NCBI Taxonomy" id="48278"/>
    <lineage>
        <taxon>Eukaryota</taxon>
        <taxon>Metazoa</taxon>
        <taxon>Chordata</taxon>
        <taxon>Craniata</taxon>
        <taxon>Vertebrata</taxon>
        <taxon>Euteleostomi</taxon>
        <taxon>Archelosauria</taxon>
        <taxon>Archosauria</taxon>
        <taxon>Dinosauria</taxon>
        <taxon>Saurischia</taxon>
        <taxon>Theropoda</taxon>
        <taxon>Coelurosauria</taxon>
        <taxon>Aves</taxon>
        <taxon>Neognathae</taxon>
        <taxon>Neoaves</taxon>
        <taxon>Strisores</taxon>
        <taxon>Caprimulgiformes</taxon>
        <taxon>Aegothelidae</taxon>
        <taxon>Aegotheles</taxon>
    </lineage>
</organism>
<dbReference type="InterPro" id="IPR026295">
    <property type="entry name" value="CCD81"/>
</dbReference>
<evidence type="ECO:0000313" key="3">
    <source>
        <dbReference type="Proteomes" id="UP000559068"/>
    </source>
</evidence>
<comment type="caution">
    <text evidence="2">The sequence shown here is derived from an EMBL/GenBank/DDBJ whole genome shotgun (WGS) entry which is preliminary data.</text>
</comment>
<dbReference type="Pfam" id="PF18289">
    <property type="entry name" value="HU-CCDC81_euk_2"/>
    <property type="match status" value="1"/>
</dbReference>
<dbReference type="InterPro" id="IPR040673">
    <property type="entry name" value="CCDC81_HU_dom_2"/>
</dbReference>
<keyword evidence="3" id="KW-1185">Reference proteome</keyword>
<evidence type="ECO:0000313" key="2">
    <source>
        <dbReference type="EMBL" id="NWX13478.1"/>
    </source>
</evidence>
<dbReference type="EMBL" id="VZRW01002121">
    <property type="protein sequence ID" value="NWX13478.1"/>
    <property type="molecule type" value="Genomic_DNA"/>
</dbReference>